<accession>A0ABM6RTZ4</accession>
<protein>
    <submittedName>
        <fullName evidence="1">Uncharacterized protein</fullName>
    </submittedName>
</protein>
<evidence type="ECO:0000313" key="2">
    <source>
        <dbReference type="Proteomes" id="UP000325292"/>
    </source>
</evidence>
<gene>
    <name evidence="1" type="ORF">BXT84_13505</name>
</gene>
<sequence>MTPQQVERRKRQLIAEYSAIHAIHPGSLTTPDPTMVYHRQLVAFHVGLFHGLVSLAKTDDDFRQVEEELNTIKGLLPYYDTRPAVSV</sequence>
<keyword evidence="2" id="KW-1185">Reference proteome</keyword>
<dbReference type="EMBL" id="CP019454">
    <property type="protein sequence ID" value="AUW94841.1"/>
    <property type="molecule type" value="Genomic_DNA"/>
</dbReference>
<dbReference type="Proteomes" id="UP000325292">
    <property type="component" value="Chromosome"/>
</dbReference>
<reference evidence="1 2" key="1">
    <citation type="journal article" date="2019" name="Sci. Rep.">
        <title>Sulfobacillus thermotolerans: new insights into resistance and metabolic capacities of acidophilic chemolithotrophs.</title>
        <authorList>
            <person name="Panyushkina A.E."/>
            <person name="Babenko V.V."/>
            <person name="Nikitina A.S."/>
            <person name="Selezneva O.V."/>
            <person name="Tsaplina I.A."/>
            <person name="Letarova M.A."/>
            <person name="Kostryukova E.S."/>
            <person name="Letarov A.V."/>
        </authorList>
    </citation>
    <scope>NUCLEOTIDE SEQUENCE [LARGE SCALE GENOMIC DNA]</scope>
    <source>
        <strain evidence="1 2">Kr1</strain>
    </source>
</reference>
<organism evidence="1 2">
    <name type="scientific">Sulfobacillus thermotolerans</name>
    <dbReference type="NCBI Taxonomy" id="338644"/>
    <lineage>
        <taxon>Bacteria</taxon>
        <taxon>Bacillati</taxon>
        <taxon>Bacillota</taxon>
        <taxon>Clostridia</taxon>
        <taxon>Eubacteriales</taxon>
        <taxon>Clostridiales Family XVII. Incertae Sedis</taxon>
        <taxon>Sulfobacillus</taxon>
    </lineage>
</organism>
<name>A0ABM6RTZ4_9FIRM</name>
<evidence type="ECO:0000313" key="1">
    <source>
        <dbReference type="EMBL" id="AUW94841.1"/>
    </source>
</evidence>
<proteinExistence type="predicted"/>